<proteinExistence type="predicted"/>
<evidence type="ECO:0000313" key="1">
    <source>
        <dbReference type="EMBL" id="GFO22330.1"/>
    </source>
</evidence>
<dbReference type="Proteomes" id="UP000735302">
    <property type="component" value="Unassembled WGS sequence"/>
</dbReference>
<protein>
    <submittedName>
        <fullName evidence="1">Uncharacterized protein</fullName>
    </submittedName>
</protein>
<keyword evidence="2" id="KW-1185">Reference proteome</keyword>
<dbReference type="AlphaFoldDB" id="A0AAV4BP46"/>
<comment type="caution">
    <text evidence="1">The sequence shown here is derived from an EMBL/GenBank/DDBJ whole genome shotgun (WGS) entry which is preliminary data.</text>
</comment>
<dbReference type="EMBL" id="BLXT01005367">
    <property type="protein sequence ID" value="GFO22330.1"/>
    <property type="molecule type" value="Genomic_DNA"/>
</dbReference>
<name>A0AAV4BP46_9GAST</name>
<gene>
    <name evidence="1" type="ORF">PoB_004883500</name>
</gene>
<evidence type="ECO:0000313" key="2">
    <source>
        <dbReference type="Proteomes" id="UP000735302"/>
    </source>
</evidence>
<sequence length="95" mass="11082">MDFRERFQIFGLDDHLCPFPQTKNLHRAYPSSGRPADPDEVILPWARVVFAYTESIRRPPDGLLSNFWRPLADSRVLLAAATETLECFWRLLFCL</sequence>
<reference evidence="1 2" key="1">
    <citation type="journal article" date="2021" name="Elife">
        <title>Chloroplast acquisition without the gene transfer in kleptoplastic sea slugs, Plakobranchus ocellatus.</title>
        <authorList>
            <person name="Maeda T."/>
            <person name="Takahashi S."/>
            <person name="Yoshida T."/>
            <person name="Shimamura S."/>
            <person name="Takaki Y."/>
            <person name="Nagai Y."/>
            <person name="Toyoda A."/>
            <person name="Suzuki Y."/>
            <person name="Arimoto A."/>
            <person name="Ishii H."/>
            <person name="Satoh N."/>
            <person name="Nishiyama T."/>
            <person name="Hasebe M."/>
            <person name="Maruyama T."/>
            <person name="Minagawa J."/>
            <person name="Obokata J."/>
            <person name="Shigenobu S."/>
        </authorList>
    </citation>
    <scope>NUCLEOTIDE SEQUENCE [LARGE SCALE GENOMIC DNA]</scope>
</reference>
<accession>A0AAV4BP46</accession>
<organism evidence="1 2">
    <name type="scientific">Plakobranchus ocellatus</name>
    <dbReference type="NCBI Taxonomy" id="259542"/>
    <lineage>
        <taxon>Eukaryota</taxon>
        <taxon>Metazoa</taxon>
        <taxon>Spiralia</taxon>
        <taxon>Lophotrochozoa</taxon>
        <taxon>Mollusca</taxon>
        <taxon>Gastropoda</taxon>
        <taxon>Heterobranchia</taxon>
        <taxon>Euthyneura</taxon>
        <taxon>Panpulmonata</taxon>
        <taxon>Sacoglossa</taxon>
        <taxon>Placobranchoidea</taxon>
        <taxon>Plakobranchidae</taxon>
        <taxon>Plakobranchus</taxon>
    </lineage>
</organism>